<feature type="chain" id="PRO_5007293462" description="F-box domain-containing protein" evidence="1">
    <location>
        <begin position="26"/>
        <end position="185"/>
    </location>
</feature>
<evidence type="ECO:0000313" key="3">
    <source>
        <dbReference type="Proteomes" id="UP000070501"/>
    </source>
</evidence>
<name>A0A136J382_9PEZI</name>
<protein>
    <recommendedName>
        <fullName evidence="4">F-box domain-containing protein</fullName>
    </recommendedName>
</protein>
<dbReference type="OrthoDB" id="3766406at2759"/>
<feature type="signal peptide" evidence="1">
    <location>
        <begin position="1"/>
        <end position="25"/>
    </location>
</feature>
<dbReference type="AlphaFoldDB" id="A0A136J382"/>
<organism evidence="2 3">
    <name type="scientific">Microdochium bolleyi</name>
    <dbReference type="NCBI Taxonomy" id="196109"/>
    <lineage>
        <taxon>Eukaryota</taxon>
        <taxon>Fungi</taxon>
        <taxon>Dikarya</taxon>
        <taxon>Ascomycota</taxon>
        <taxon>Pezizomycotina</taxon>
        <taxon>Sordariomycetes</taxon>
        <taxon>Xylariomycetidae</taxon>
        <taxon>Xylariales</taxon>
        <taxon>Microdochiaceae</taxon>
        <taxon>Microdochium</taxon>
    </lineage>
</organism>
<evidence type="ECO:0008006" key="4">
    <source>
        <dbReference type="Google" id="ProtNLM"/>
    </source>
</evidence>
<accession>A0A136J382</accession>
<dbReference type="InParanoid" id="A0A136J382"/>
<evidence type="ECO:0000256" key="1">
    <source>
        <dbReference type="SAM" id="SignalP"/>
    </source>
</evidence>
<evidence type="ECO:0000313" key="2">
    <source>
        <dbReference type="EMBL" id="KXJ91700.1"/>
    </source>
</evidence>
<reference evidence="3" key="1">
    <citation type="submission" date="2016-02" db="EMBL/GenBank/DDBJ databases">
        <title>Draft genome sequence of Microdochium bolleyi, a fungal endophyte of beachgrass.</title>
        <authorList>
            <consortium name="DOE Joint Genome Institute"/>
            <person name="David A.S."/>
            <person name="May G."/>
            <person name="Haridas S."/>
            <person name="Lim J."/>
            <person name="Wang M."/>
            <person name="Labutti K."/>
            <person name="Lipzen A."/>
            <person name="Barry K."/>
            <person name="Grigoriev I.V."/>
        </authorList>
    </citation>
    <scope>NUCLEOTIDE SEQUENCE [LARGE SCALE GENOMIC DNA]</scope>
    <source>
        <strain evidence="3">J235TASD1</strain>
    </source>
</reference>
<proteinExistence type="predicted"/>
<dbReference type="Proteomes" id="UP000070501">
    <property type="component" value="Unassembled WGS sequence"/>
</dbReference>
<keyword evidence="1" id="KW-0732">Signal</keyword>
<gene>
    <name evidence="2" type="ORF">Micbo1qcDRAFT_174736</name>
</gene>
<dbReference type="EMBL" id="KQ964249">
    <property type="protein sequence ID" value="KXJ91700.1"/>
    <property type="molecule type" value="Genomic_DNA"/>
</dbReference>
<keyword evidence="3" id="KW-1185">Reference proteome</keyword>
<sequence length="185" mass="21055">MSPVRARCWWSVLAVLCQLISETDSVWSNKPLIAMLRFLSNPRNVVCRILGAGHTTTTVPAPALDLLPTELRLMVIDRIPSPADTLCLALSCKRYYRLTPNFQFRLLVRRVVVGGELQTVLERLERDSPNLFYCMYGQRLVQINTPSAENSLHDDHLHLCRSPSLKRSFKESISPRRVGFEYGQG</sequence>